<dbReference type="Gene3D" id="3.30.300.30">
    <property type="match status" value="1"/>
</dbReference>
<dbReference type="InterPro" id="IPR020845">
    <property type="entry name" value="AMP-binding_CS"/>
</dbReference>
<evidence type="ECO:0000313" key="3">
    <source>
        <dbReference type="EMBL" id="MCE7507733.1"/>
    </source>
</evidence>
<feature type="domain" description="AMP-binding enzyme C-terminal" evidence="2">
    <location>
        <begin position="453"/>
        <end position="530"/>
    </location>
</feature>
<dbReference type="PANTHER" id="PTHR43767">
    <property type="entry name" value="LONG-CHAIN-FATTY-ACID--COA LIGASE"/>
    <property type="match status" value="1"/>
</dbReference>
<dbReference type="AlphaFoldDB" id="A0A9Q3ZBK9"/>
<accession>A0A9Q3ZBK9</accession>
<organism evidence="3 4">
    <name type="scientific">Alloalcanivorax xenomutans</name>
    <dbReference type="NCBI Taxonomy" id="1094342"/>
    <lineage>
        <taxon>Bacteria</taxon>
        <taxon>Pseudomonadati</taxon>
        <taxon>Pseudomonadota</taxon>
        <taxon>Gammaproteobacteria</taxon>
        <taxon>Oceanospirillales</taxon>
        <taxon>Alcanivoracaceae</taxon>
        <taxon>Alloalcanivorax</taxon>
    </lineage>
</organism>
<name>A0A9Q3ZBK9_9GAMM</name>
<dbReference type="Proteomes" id="UP001107961">
    <property type="component" value="Unassembled WGS sequence"/>
</dbReference>
<dbReference type="Gene3D" id="3.40.50.12780">
    <property type="entry name" value="N-terminal domain of ligase-like"/>
    <property type="match status" value="1"/>
</dbReference>
<evidence type="ECO:0000259" key="2">
    <source>
        <dbReference type="Pfam" id="PF13193"/>
    </source>
</evidence>
<dbReference type="Pfam" id="PF13193">
    <property type="entry name" value="AMP-binding_C"/>
    <property type="match status" value="1"/>
</dbReference>
<evidence type="ECO:0000313" key="4">
    <source>
        <dbReference type="Proteomes" id="UP001107961"/>
    </source>
</evidence>
<dbReference type="Pfam" id="PF00501">
    <property type="entry name" value="AMP-binding"/>
    <property type="match status" value="1"/>
</dbReference>
<dbReference type="PANTHER" id="PTHR43767:SF1">
    <property type="entry name" value="NONRIBOSOMAL PEPTIDE SYNTHASE PES1 (EUROFUNG)-RELATED"/>
    <property type="match status" value="1"/>
</dbReference>
<feature type="domain" description="AMP-dependent synthetase/ligase" evidence="1">
    <location>
        <begin position="27"/>
        <end position="402"/>
    </location>
</feature>
<protein>
    <submittedName>
        <fullName evidence="3">Acyl--CoA ligase</fullName>
    </submittedName>
</protein>
<dbReference type="GO" id="GO:0016878">
    <property type="term" value="F:acid-thiol ligase activity"/>
    <property type="evidence" value="ECO:0007669"/>
    <property type="project" value="UniProtKB-ARBA"/>
</dbReference>
<dbReference type="InterPro" id="IPR000873">
    <property type="entry name" value="AMP-dep_synth/lig_dom"/>
</dbReference>
<dbReference type="RefSeq" id="WP_233925050.1">
    <property type="nucleotide sequence ID" value="NZ_CBDDTQ010000001.1"/>
</dbReference>
<proteinExistence type="predicted"/>
<dbReference type="InterPro" id="IPR050237">
    <property type="entry name" value="ATP-dep_AMP-bd_enzyme"/>
</dbReference>
<dbReference type="SUPFAM" id="SSF56801">
    <property type="entry name" value="Acetyl-CoA synthetase-like"/>
    <property type="match status" value="1"/>
</dbReference>
<gene>
    <name evidence="3" type="ORF">LZG35_03725</name>
</gene>
<sequence length="541" mass="59583">MILHSRQWIDHYVGEGRWGQRTLLDQFEHNRDANPDREAVVDPPDRPDLVGTPARSLSYREFGQAVDATAAELIRRGLAKDDIVVAQLPNIWELAMLYLAVARAGGVLTALPLQWRATDVGYVAELTGARLYIAADHAKGFDYIAMGRTLGFEQCLSLAELTAIAEGPVGPLPPVTVDANDIFTLCWTSGTESRPKGCPMSHNSWFSHIGPLMRTSGLREGDRQLCVAPLVNMTALGVNYVSWLVSAGTLVLHHPLTMPVLLEQLSEQDIHFTILVPAVLNMIAKLPDVDRIDLSSVRAITTGSAPPSLWTLEEFKRRWGIEIINIWGQNEGTCLIAGPADVPELERRVDHLPFWGKPGCRWPSGVDGVSVKLLDDEDREVTEPGGIGELCYRAPSLFAGYFKRPDLTEKAFTADGYFRTGDLFVIRDDAHVGFHDRKKDMVIRGGFNISSAEVENAVQAHPAVLDAAVIPQPDEVMGERVCVCVVAREPASPPTLDDITGFLRESGMSLYKLPEALRIVDAIPRNPVGKILKRRLRDEVG</sequence>
<dbReference type="InterPro" id="IPR025110">
    <property type="entry name" value="AMP-bd_C"/>
</dbReference>
<comment type="caution">
    <text evidence="3">The sequence shown here is derived from an EMBL/GenBank/DDBJ whole genome shotgun (WGS) entry which is preliminary data.</text>
</comment>
<dbReference type="PROSITE" id="PS00455">
    <property type="entry name" value="AMP_BINDING"/>
    <property type="match status" value="1"/>
</dbReference>
<evidence type="ECO:0000259" key="1">
    <source>
        <dbReference type="Pfam" id="PF00501"/>
    </source>
</evidence>
<keyword evidence="3" id="KW-0436">Ligase</keyword>
<dbReference type="EMBL" id="JAJVKT010000003">
    <property type="protein sequence ID" value="MCE7507733.1"/>
    <property type="molecule type" value="Genomic_DNA"/>
</dbReference>
<reference evidence="3" key="1">
    <citation type="submission" date="2022-01" db="EMBL/GenBank/DDBJ databases">
        <authorList>
            <person name="Karlyshev A.V."/>
            <person name="Jaspars M."/>
        </authorList>
    </citation>
    <scope>NUCLEOTIDE SEQUENCE</scope>
    <source>
        <strain evidence="3">AGSA3-2</strain>
    </source>
</reference>
<dbReference type="InterPro" id="IPR042099">
    <property type="entry name" value="ANL_N_sf"/>
</dbReference>
<dbReference type="InterPro" id="IPR045851">
    <property type="entry name" value="AMP-bd_C_sf"/>
</dbReference>
<keyword evidence="4" id="KW-1185">Reference proteome</keyword>